<dbReference type="AlphaFoldDB" id="A0A6G3SMT7"/>
<accession>A0A6G3SMT7</accession>
<feature type="transmembrane region" description="Helical" evidence="1">
    <location>
        <begin position="51"/>
        <end position="76"/>
    </location>
</feature>
<organism evidence="2">
    <name type="scientific">Streptomyces anulatus</name>
    <name type="common">Streptomyces chrysomallus</name>
    <dbReference type="NCBI Taxonomy" id="1892"/>
    <lineage>
        <taxon>Bacteria</taxon>
        <taxon>Bacillati</taxon>
        <taxon>Actinomycetota</taxon>
        <taxon>Actinomycetes</taxon>
        <taxon>Kitasatosporales</taxon>
        <taxon>Streptomycetaceae</taxon>
        <taxon>Streptomyces</taxon>
    </lineage>
</organism>
<evidence type="ECO:0000313" key="2">
    <source>
        <dbReference type="EMBL" id="NEB84274.1"/>
    </source>
</evidence>
<gene>
    <name evidence="2" type="ORF">G3I43_08800</name>
</gene>
<proteinExistence type="predicted"/>
<evidence type="ECO:0000256" key="1">
    <source>
        <dbReference type="SAM" id="Phobius"/>
    </source>
</evidence>
<keyword evidence="1" id="KW-1133">Transmembrane helix</keyword>
<reference evidence="2" key="1">
    <citation type="submission" date="2020-01" db="EMBL/GenBank/DDBJ databases">
        <title>Insect and environment-associated Actinomycetes.</title>
        <authorList>
            <person name="Currrie C."/>
            <person name="Chevrette M."/>
            <person name="Carlson C."/>
            <person name="Stubbendieck R."/>
            <person name="Wendt-Pienkowski E."/>
        </authorList>
    </citation>
    <scope>NUCLEOTIDE SEQUENCE</scope>
    <source>
        <strain evidence="2">SID505</strain>
    </source>
</reference>
<sequence>MAQDIALRPVVDPALEDAERTLLEKSADGLFPATLPLPEEPGLGGRTKGDIWASLGVSAVCALLPVTILWALIGVWPGLAVGLAAQAGLVWVGVQFGFEAFVLTVVGVHLLAWLLIVVLGCGTDERQRVARLRHGRYYLAEDFGDDSLRELLGHSPLRRMERAQAAVTAVLQSQVDREGLLDDIANDVTLPAQQYEIAQRLTELTRLARKVLTAAGDASGSRVEEVLRTQRKALRLSSSALEERVEALERYAENTRAADAAYREWEAVRELEQLGEDMHELVVNTVRDELAVAEIEGLADRSRLQDLHRMLDEAREAGLLATRFADEPADRRSGDSGRA</sequence>
<protein>
    <submittedName>
        <fullName evidence="2">Uncharacterized protein</fullName>
    </submittedName>
</protein>
<comment type="caution">
    <text evidence="2">The sequence shown here is derived from an EMBL/GenBank/DDBJ whole genome shotgun (WGS) entry which is preliminary data.</text>
</comment>
<keyword evidence="1" id="KW-0812">Transmembrane</keyword>
<dbReference type="RefSeq" id="WP_164257103.1">
    <property type="nucleotide sequence ID" value="NZ_JAAGMK010000230.1"/>
</dbReference>
<dbReference type="EMBL" id="JAAGMK010000230">
    <property type="protein sequence ID" value="NEB84274.1"/>
    <property type="molecule type" value="Genomic_DNA"/>
</dbReference>
<keyword evidence="1" id="KW-0472">Membrane</keyword>
<name>A0A6G3SMT7_STRAQ</name>
<feature type="transmembrane region" description="Helical" evidence="1">
    <location>
        <begin position="96"/>
        <end position="121"/>
    </location>
</feature>